<evidence type="ECO:0000313" key="3">
    <source>
        <dbReference type="Proteomes" id="UP001174932"/>
    </source>
</evidence>
<protein>
    <submittedName>
        <fullName evidence="2">Uncharacterized protein</fullName>
    </submittedName>
</protein>
<name>A0ABT8YLA8_9HYPH</name>
<organism evidence="2 3">
    <name type="scientific">Rhizobium alvei</name>
    <dbReference type="NCBI Taxonomy" id="1132659"/>
    <lineage>
        <taxon>Bacteria</taxon>
        <taxon>Pseudomonadati</taxon>
        <taxon>Pseudomonadota</taxon>
        <taxon>Alphaproteobacteria</taxon>
        <taxon>Hyphomicrobiales</taxon>
        <taxon>Rhizobiaceae</taxon>
        <taxon>Rhizobium/Agrobacterium group</taxon>
        <taxon>Rhizobium</taxon>
    </lineage>
</organism>
<keyword evidence="3" id="KW-1185">Reference proteome</keyword>
<dbReference type="EMBL" id="JAUOZU010000007">
    <property type="protein sequence ID" value="MDO6964311.1"/>
    <property type="molecule type" value="Genomic_DNA"/>
</dbReference>
<dbReference type="RefSeq" id="WP_304376234.1">
    <property type="nucleotide sequence ID" value="NZ_JAUOZU010000007.1"/>
</dbReference>
<evidence type="ECO:0000256" key="1">
    <source>
        <dbReference type="SAM" id="SignalP"/>
    </source>
</evidence>
<evidence type="ECO:0000313" key="2">
    <source>
        <dbReference type="EMBL" id="MDO6964311.1"/>
    </source>
</evidence>
<sequence>MKRLKVLIVLFAMLLAAILPQRQGFAADCRQAQSHPAISESVHTHSMTKHDMAMVPDTHHKSDRGDVLKKDLCSLLCQMAKIALPLLDGENASNLLTRHAPPQPMRTLLGRVVPPLFDPPRSLSA</sequence>
<reference evidence="2" key="1">
    <citation type="journal article" date="2015" name="Int. J. Syst. Evol. Microbiol.">
        <title>Rhizobium alvei sp. nov., isolated from a freshwater river.</title>
        <authorList>
            <person name="Sheu S.Y."/>
            <person name="Huang H.W."/>
            <person name="Young C.C."/>
            <person name="Chen W.M."/>
        </authorList>
    </citation>
    <scope>NUCLEOTIDE SEQUENCE</scope>
    <source>
        <strain evidence="2">TNR-22</strain>
    </source>
</reference>
<feature type="chain" id="PRO_5046744786" evidence="1">
    <location>
        <begin position="27"/>
        <end position="125"/>
    </location>
</feature>
<gene>
    <name evidence="2" type="ORF">Q4481_10105</name>
</gene>
<comment type="caution">
    <text evidence="2">The sequence shown here is derived from an EMBL/GenBank/DDBJ whole genome shotgun (WGS) entry which is preliminary data.</text>
</comment>
<reference evidence="2" key="2">
    <citation type="submission" date="2023-07" db="EMBL/GenBank/DDBJ databases">
        <authorList>
            <person name="Shen H."/>
        </authorList>
    </citation>
    <scope>NUCLEOTIDE SEQUENCE</scope>
    <source>
        <strain evidence="2">TNR-22</strain>
    </source>
</reference>
<dbReference type="Proteomes" id="UP001174932">
    <property type="component" value="Unassembled WGS sequence"/>
</dbReference>
<proteinExistence type="predicted"/>
<feature type="signal peptide" evidence="1">
    <location>
        <begin position="1"/>
        <end position="26"/>
    </location>
</feature>
<accession>A0ABT8YLA8</accession>
<keyword evidence="1" id="KW-0732">Signal</keyword>